<feature type="compositionally biased region" description="Polar residues" evidence="1">
    <location>
        <begin position="31"/>
        <end position="43"/>
    </location>
</feature>
<evidence type="ECO:0000313" key="2">
    <source>
        <dbReference type="EMBL" id="MCI44012.1"/>
    </source>
</evidence>
<reference evidence="2 3" key="1">
    <citation type="journal article" date="2018" name="Front. Plant Sci.">
        <title>Red Clover (Trifolium pratense) and Zigzag Clover (T. medium) - A Picture of Genomic Similarities and Differences.</title>
        <authorList>
            <person name="Dluhosova J."/>
            <person name="Istvanek J."/>
            <person name="Nedelnik J."/>
            <person name="Repkova J."/>
        </authorList>
    </citation>
    <scope>NUCLEOTIDE SEQUENCE [LARGE SCALE GENOMIC DNA]</scope>
    <source>
        <strain evidence="3">cv. 10/8</strain>
        <tissue evidence="2">Leaf</tissue>
    </source>
</reference>
<evidence type="ECO:0000313" key="3">
    <source>
        <dbReference type="Proteomes" id="UP000265520"/>
    </source>
</evidence>
<comment type="caution">
    <text evidence="2">The sequence shown here is derived from an EMBL/GenBank/DDBJ whole genome shotgun (WGS) entry which is preliminary data.</text>
</comment>
<evidence type="ECO:0000256" key="1">
    <source>
        <dbReference type="SAM" id="MobiDB-lite"/>
    </source>
</evidence>
<name>A0A392S6G3_9FABA</name>
<feature type="region of interest" description="Disordered" evidence="1">
    <location>
        <begin position="1"/>
        <end position="55"/>
    </location>
</feature>
<dbReference type="AlphaFoldDB" id="A0A392S6G3"/>
<dbReference type="Proteomes" id="UP000265520">
    <property type="component" value="Unassembled WGS sequence"/>
</dbReference>
<proteinExistence type="predicted"/>
<dbReference type="EMBL" id="LXQA010324861">
    <property type="protein sequence ID" value="MCI44012.1"/>
    <property type="molecule type" value="Genomic_DNA"/>
</dbReference>
<keyword evidence="3" id="KW-1185">Reference proteome</keyword>
<organism evidence="2 3">
    <name type="scientific">Trifolium medium</name>
    <dbReference type="NCBI Taxonomy" id="97028"/>
    <lineage>
        <taxon>Eukaryota</taxon>
        <taxon>Viridiplantae</taxon>
        <taxon>Streptophyta</taxon>
        <taxon>Embryophyta</taxon>
        <taxon>Tracheophyta</taxon>
        <taxon>Spermatophyta</taxon>
        <taxon>Magnoliopsida</taxon>
        <taxon>eudicotyledons</taxon>
        <taxon>Gunneridae</taxon>
        <taxon>Pentapetalae</taxon>
        <taxon>rosids</taxon>
        <taxon>fabids</taxon>
        <taxon>Fabales</taxon>
        <taxon>Fabaceae</taxon>
        <taxon>Papilionoideae</taxon>
        <taxon>50 kb inversion clade</taxon>
        <taxon>NPAAA clade</taxon>
        <taxon>Hologalegina</taxon>
        <taxon>IRL clade</taxon>
        <taxon>Trifolieae</taxon>
        <taxon>Trifolium</taxon>
    </lineage>
</organism>
<protein>
    <submittedName>
        <fullName evidence="2">Uncharacterized protein</fullName>
    </submittedName>
</protein>
<feature type="non-terminal residue" evidence="2">
    <location>
        <position position="55"/>
    </location>
</feature>
<accession>A0A392S6G3</accession>
<sequence>TPDPVDDNPEQVNPEVESSPEAIEVEFPTSEIPTSEQQTLKTTSETHPDHPTTSE</sequence>
<feature type="compositionally biased region" description="Basic and acidic residues" evidence="1">
    <location>
        <begin position="44"/>
        <end position="55"/>
    </location>
</feature>
<feature type="non-terminal residue" evidence="2">
    <location>
        <position position="1"/>
    </location>
</feature>